<dbReference type="GO" id="GO:0030170">
    <property type="term" value="F:pyridoxal phosphate binding"/>
    <property type="evidence" value="ECO:0007669"/>
    <property type="project" value="TreeGrafter"/>
</dbReference>
<dbReference type="GO" id="GO:0009071">
    <property type="term" value="P:serine family amino acid catabolic process"/>
    <property type="evidence" value="ECO:0007669"/>
    <property type="project" value="TreeGrafter"/>
</dbReference>
<dbReference type="GO" id="GO:0046360">
    <property type="term" value="P:2-oxobutyrate biosynthetic process"/>
    <property type="evidence" value="ECO:0007669"/>
    <property type="project" value="TreeGrafter"/>
</dbReference>
<evidence type="ECO:0000256" key="1">
    <source>
        <dbReference type="ARBA" id="ARBA00001933"/>
    </source>
</evidence>
<dbReference type="PANTHER" id="PTHR42690">
    <property type="entry name" value="THREONINE SYNTHASE FAMILY MEMBER"/>
    <property type="match status" value="1"/>
</dbReference>
<evidence type="ECO:0000256" key="5">
    <source>
        <dbReference type="ARBA" id="ARBA00023239"/>
    </source>
</evidence>
<dbReference type="PANTHER" id="PTHR42690:SF1">
    <property type="entry name" value="THREONINE SYNTHASE-LIKE 2"/>
    <property type="match status" value="1"/>
</dbReference>
<dbReference type="SUPFAM" id="SSF53686">
    <property type="entry name" value="Tryptophan synthase beta subunit-like PLP-dependent enzymes"/>
    <property type="match status" value="1"/>
</dbReference>
<feature type="domain" description="Tryptophan synthase beta chain-like PALP" evidence="7">
    <location>
        <begin position="106"/>
        <end position="322"/>
    </location>
</feature>
<proteinExistence type="inferred from homology"/>
<organism evidence="9 10">
    <name type="scientific">Mizuhopecten yessoensis</name>
    <name type="common">Japanese scallop</name>
    <name type="synonym">Patinopecten yessoensis</name>
    <dbReference type="NCBI Taxonomy" id="6573"/>
    <lineage>
        <taxon>Eukaryota</taxon>
        <taxon>Metazoa</taxon>
        <taxon>Spiralia</taxon>
        <taxon>Lophotrochozoa</taxon>
        <taxon>Mollusca</taxon>
        <taxon>Bivalvia</taxon>
        <taxon>Autobranchia</taxon>
        <taxon>Pteriomorphia</taxon>
        <taxon>Pectinida</taxon>
        <taxon>Pectinoidea</taxon>
        <taxon>Pectinidae</taxon>
        <taxon>Mizuhopecten</taxon>
    </lineage>
</organism>
<gene>
    <name evidence="9" type="ORF">KP79_PYT17114</name>
</gene>
<comment type="cofactor">
    <cofactor evidence="1 6">
        <name>pyridoxal 5'-phosphate</name>
        <dbReference type="ChEBI" id="CHEBI:597326"/>
    </cofactor>
</comment>
<keyword evidence="10" id="KW-1185">Reference proteome</keyword>
<dbReference type="Gene3D" id="3.90.1380.10">
    <property type="entry name" value="Threonine synthase, N-terminal domain"/>
    <property type="match status" value="1"/>
</dbReference>
<accession>A0A210PV44</accession>
<dbReference type="Pfam" id="PF24857">
    <property type="entry name" value="THR4_C"/>
    <property type="match status" value="1"/>
</dbReference>
<evidence type="ECO:0000256" key="2">
    <source>
        <dbReference type="ARBA" id="ARBA00005517"/>
    </source>
</evidence>
<dbReference type="Pfam" id="PF14821">
    <property type="entry name" value="Thr_synth_N"/>
    <property type="match status" value="1"/>
</dbReference>
<evidence type="ECO:0000256" key="3">
    <source>
        <dbReference type="ARBA" id="ARBA00021942"/>
    </source>
</evidence>
<dbReference type="OrthoDB" id="5203861at2759"/>
<dbReference type="InterPro" id="IPR037158">
    <property type="entry name" value="Thr_synth_N_sf"/>
</dbReference>
<comment type="similarity">
    <text evidence="2">Belongs to the threonine synthase family.</text>
</comment>
<feature type="domain" description="Threonine synthase N-terminal" evidence="8">
    <location>
        <begin position="2"/>
        <end position="81"/>
    </location>
</feature>
<name>A0A210PV44_MIZYE</name>
<evidence type="ECO:0000256" key="6">
    <source>
        <dbReference type="PIRSR" id="PIRSR604450-51"/>
    </source>
</evidence>
<evidence type="ECO:0000259" key="8">
    <source>
        <dbReference type="Pfam" id="PF14821"/>
    </source>
</evidence>
<dbReference type="FunFam" id="3.90.1380.10:FF:000003">
    <property type="entry name" value="THR4p Threonine synthase"/>
    <property type="match status" value="1"/>
</dbReference>
<evidence type="ECO:0000256" key="4">
    <source>
        <dbReference type="ARBA" id="ARBA00022898"/>
    </source>
</evidence>
<protein>
    <recommendedName>
        <fullName evidence="3">Threonine synthase-like 2</fullName>
    </recommendedName>
</protein>
<evidence type="ECO:0000313" key="9">
    <source>
        <dbReference type="EMBL" id="OWF40335.1"/>
    </source>
</evidence>
<dbReference type="FunFam" id="3.40.50.1100:FF:000047">
    <property type="entry name" value="Threonine synthase like 2"/>
    <property type="match status" value="1"/>
</dbReference>
<keyword evidence="5" id="KW-0456">Lyase</keyword>
<reference evidence="9 10" key="1">
    <citation type="journal article" date="2017" name="Nat. Ecol. Evol.">
        <title>Scallop genome provides insights into evolution of bilaterian karyotype and development.</title>
        <authorList>
            <person name="Wang S."/>
            <person name="Zhang J."/>
            <person name="Jiao W."/>
            <person name="Li J."/>
            <person name="Xun X."/>
            <person name="Sun Y."/>
            <person name="Guo X."/>
            <person name="Huan P."/>
            <person name="Dong B."/>
            <person name="Zhang L."/>
            <person name="Hu X."/>
            <person name="Sun X."/>
            <person name="Wang J."/>
            <person name="Zhao C."/>
            <person name="Wang Y."/>
            <person name="Wang D."/>
            <person name="Huang X."/>
            <person name="Wang R."/>
            <person name="Lv J."/>
            <person name="Li Y."/>
            <person name="Zhang Z."/>
            <person name="Liu B."/>
            <person name="Lu W."/>
            <person name="Hui Y."/>
            <person name="Liang J."/>
            <person name="Zhou Z."/>
            <person name="Hou R."/>
            <person name="Li X."/>
            <person name="Liu Y."/>
            <person name="Li H."/>
            <person name="Ning X."/>
            <person name="Lin Y."/>
            <person name="Zhao L."/>
            <person name="Xing Q."/>
            <person name="Dou J."/>
            <person name="Li Y."/>
            <person name="Mao J."/>
            <person name="Guo H."/>
            <person name="Dou H."/>
            <person name="Li T."/>
            <person name="Mu C."/>
            <person name="Jiang W."/>
            <person name="Fu Q."/>
            <person name="Fu X."/>
            <person name="Miao Y."/>
            <person name="Liu J."/>
            <person name="Yu Q."/>
            <person name="Li R."/>
            <person name="Liao H."/>
            <person name="Li X."/>
            <person name="Kong Y."/>
            <person name="Jiang Z."/>
            <person name="Chourrout D."/>
            <person name="Li R."/>
            <person name="Bao Z."/>
        </authorList>
    </citation>
    <scope>NUCLEOTIDE SEQUENCE [LARGE SCALE GENOMIC DNA]</scope>
    <source>
        <strain evidence="9 10">PY_sf001</strain>
    </source>
</reference>
<dbReference type="EMBL" id="NEDP02005474">
    <property type="protein sequence ID" value="OWF40335.1"/>
    <property type="molecule type" value="Genomic_DNA"/>
</dbReference>
<dbReference type="Pfam" id="PF00291">
    <property type="entry name" value="PALP"/>
    <property type="match status" value="1"/>
</dbReference>
<comment type="caution">
    <text evidence="9">The sequence shown here is derived from an EMBL/GenBank/DDBJ whole genome shotgun (WGS) entry which is preliminary data.</text>
</comment>
<dbReference type="CDD" id="cd01560">
    <property type="entry name" value="Thr-synth_2"/>
    <property type="match status" value="1"/>
</dbReference>
<dbReference type="InterPro" id="IPR036052">
    <property type="entry name" value="TrpB-like_PALP_sf"/>
</dbReference>
<evidence type="ECO:0000313" key="10">
    <source>
        <dbReference type="Proteomes" id="UP000242188"/>
    </source>
</evidence>
<feature type="modified residue" description="N6-(pyridoxal phosphate)lysine" evidence="6">
    <location>
        <position position="113"/>
    </location>
</feature>
<dbReference type="Proteomes" id="UP000242188">
    <property type="component" value="Unassembled WGS sequence"/>
</dbReference>
<dbReference type="Gene3D" id="3.40.50.1100">
    <property type="match status" value="2"/>
</dbReference>
<sequence>MRYCSTRGGVTGLTFEEALYTGYAEDGGIILPETIPTITTDTLKSWSKLSYVGLVKEIVPLFVGEDEIPKDELNGLLDKAFGRFTHPDVTPISKLNDGLNIIELFHGVTWAFKDLALSCVGQFLEYFLNKRQKHLTIIVGTSGDTGSAAIEAIRGLKWVDIVVLLPKGRCSRVQEHQMTSVMEDNVHVFRVEGSSDDLDLPIKKVFMDIPFKRQHNLTSINSINWARVMVQTAHYIYSYLQMCPSCDGEVEIVIPTGACGNVTSGCLARLMGVPLRLVCAVTTNDIVDRTVRNGDYSMADTVTQTLATAMDIQVPYNMERIWYMVTGGNAPRIKALMDEFESTGKVQLPTDIVEKTKEIIVETFVANDDVVRQTMRRTFEKDQYHVCPHTAIGVAYHYRDLDSKQNTDRRPPRVIIATASVKKFQEAVISAGLTPVDNAEVASLLTKETKSQEMKKEDNWEEMLRKTIEMISVKSK</sequence>
<dbReference type="InterPro" id="IPR051166">
    <property type="entry name" value="Threonine_Synthase"/>
</dbReference>
<dbReference type="AlphaFoldDB" id="A0A210PV44"/>
<keyword evidence="4 6" id="KW-0663">Pyridoxal phosphate</keyword>
<dbReference type="InterPro" id="IPR001926">
    <property type="entry name" value="TrpB-like_PALP"/>
</dbReference>
<dbReference type="InterPro" id="IPR029144">
    <property type="entry name" value="Thr_synth_N"/>
</dbReference>
<evidence type="ECO:0000259" key="7">
    <source>
        <dbReference type="Pfam" id="PF00291"/>
    </source>
</evidence>
<dbReference type="InterPro" id="IPR004450">
    <property type="entry name" value="Thr_synthase-like"/>
</dbReference>
<dbReference type="STRING" id="6573.A0A210PV44"/>
<dbReference type="NCBIfam" id="TIGR00260">
    <property type="entry name" value="thrC"/>
    <property type="match status" value="1"/>
</dbReference>
<dbReference type="GO" id="GO:0016829">
    <property type="term" value="F:lyase activity"/>
    <property type="evidence" value="ECO:0007669"/>
    <property type="project" value="UniProtKB-KW"/>
</dbReference>